<evidence type="ECO:0000313" key="1">
    <source>
        <dbReference type="EMBL" id="SUZ90220.1"/>
    </source>
</evidence>
<feature type="non-terminal residue" evidence="1">
    <location>
        <position position="89"/>
    </location>
</feature>
<proteinExistence type="predicted"/>
<reference evidence="1" key="1">
    <citation type="submission" date="2018-05" db="EMBL/GenBank/DDBJ databases">
        <authorList>
            <person name="Lanie J.A."/>
            <person name="Ng W.-L."/>
            <person name="Kazmierczak K.M."/>
            <person name="Andrzejewski T.M."/>
            <person name="Davidsen T.M."/>
            <person name="Wayne K.J."/>
            <person name="Tettelin H."/>
            <person name="Glass J.I."/>
            <person name="Rusch D."/>
            <person name="Podicherti R."/>
            <person name="Tsui H.-C.T."/>
            <person name="Winkler M.E."/>
        </authorList>
    </citation>
    <scope>NUCLEOTIDE SEQUENCE</scope>
</reference>
<accession>A0A381RET9</accession>
<protein>
    <submittedName>
        <fullName evidence="1">Uncharacterized protein</fullName>
    </submittedName>
</protein>
<dbReference type="PROSITE" id="PS51257">
    <property type="entry name" value="PROKAR_LIPOPROTEIN"/>
    <property type="match status" value="1"/>
</dbReference>
<dbReference type="AlphaFoldDB" id="A0A381RET9"/>
<gene>
    <name evidence="1" type="ORF">METZ01_LOCUS43074</name>
</gene>
<dbReference type="Gene3D" id="2.60.120.260">
    <property type="entry name" value="Galactose-binding domain-like"/>
    <property type="match status" value="1"/>
</dbReference>
<sequence length="89" mass="10302">MTHIKNLFLVTAIFTFSCSEVKKIKEEIVFNDGNAKWIQDSRKLPETDSLFYLEDPSPLFRKEFSVDKSIKNAKLYITSAGYYIATINE</sequence>
<organism evidence="1">
    <name type="scientific">marine metagenome</name>
    <dbReference type="NCBI Taxonomy" id="408172"/>
    <lineage>
        <taxon>unclassified sequences</taxon>
        <taxon>metagenomes</taxon>
        <taxon>ecological metagenomes</taxon>
    </lineage>
</organism>
<dbReference type="EMBL" id="UINC01001877">
    <property type="protein sequence ID" value="SUZ90220.1"/>
    <property type="molecule type" value="Genomic_DNA"/>
</dbReference>
<name>A0A381RET9_9ZZZZ</name>